<dbReference type="Pfam" id="PF00122">
    <property type="entry name" value="E1-E2_ATPase"/>
    <property type="match status" value="1"/>
</dbReference>
<feature type="transmembrane region" description="Helical" evidence="10">
    <location>
        <begin position="292"/>
        <end position="312"/>
    </location>
</feature>
<evidence type="ECO:0000259" key="11">
    <source>
        <dbReference type="Pfam" id="PF00122"/>
    </source>
</evidence>
<dbReference type="InterPro" id="IPR036412">
    <property type="entry name" value="HAD-like_sf"/>
</dbReference>
<evidence type="ECO:0000256" key="4">
    <source>
        <dbReference type="ARBA" id="ARBA00022723"/>
    </source>
</evidence>
<dbReference type="Gene3D" id="2.70.150.10">
    <property type="entry name" value="Calcium-transporting ATPase, cytoplasmic transduction domain A"/>
    <property type="match status" value="1"/>
</dbReference>
<evidence type="ECO:0000313" key="13">
    <source>
        <dbReference type="Proteomes" id="UP000003571"/>
    </source>
</evidence>
<feature type="transmembrane region" description="Helical" evidence="10">
    <location>
        <begin position="89"/>
        <end position="107"/>
    </location>
</feature>
<gene>
    <name evidence="12" type="ORF">TresaDRAFT_2454</name>
</gene>
<dbReference type="InterPro" id="IPR044492">
    <property type="entry name" value="P_typ_ATPase_HD_dom"/>
</dbReference>
<dbReference type="GO" id="GO:0005886">
    <property type="term" value="C:plasma membrane"/>
    <property type="evidence" value="ECO:0007669"/>
    <property type="project" value="UniProtKB-SubCell"/>
</dbReference>
<dbReference type="GO" id="GO:0015086">
    <property type="term" value="F:cadmium ion transmembrane transporter activity"/>
    <property type="evidence" value="ECO:0007669"/>
    <property type="project" value="TreeGrafter"/>
</dbReference>
<dbReference type="AlphaFoldDB" id="H7EIP8"/>
<keyword evidence="6 10" id="KW-1133">Transmembrane helix</keyword>
<dbReference type="InterPro" id="IPR023298">
    <property type="entry name" value="ATPase_P-typ_TM_dom_sf"/>
</dbReference>
<keyword evidence="10" id="KW-0067">ATP-binding</keyword>
<dbReference type="GO" id="GO:0005524">
    <property type="term" value="F:ATP binding"/>
    <property type="evidence" value="ECO:0007669"/>
    <property type="project" value="UniProtKB-UniRule"/>
</dbReference>
<dbReference type="EMBL" id="AGRW01000037">
    <property type="protein sequence ID" value="EIC02576.1"/>
    <property type="molecule type" value="Genomic_DNA"/>
</dbReference>
<keyword evidence="5" id="KW-1278">Translocase</keyword>
<dbReference type="InterPro" id="IPR051014">
    <property type="entry name" value="Cation_Transport_ATPase_IB"/>
</dbReference>
<dbReference type="NCBIfam" id="TIGR01494">
    <property type="entry name" value="ATPase_P-type"/>
    <property type="match status" value="1"/>
</dbReference>
<dbReference type="eggNOG" id="COG2217">
    <property type="taxonomic scope" value="Bacteria"/>
</dbReference>
<accession>H7EIP8</accession>
<dbReference type="GO" id="GO:0046872">
    <property type="term" value="F:metal ion binding"/>
    <property type="evidence" value="ECO:0007669"/>
    <property type="project" value="UniProtKB-KW"/>
</dbReference>
<dbReference type="InterPro" id="IPR059000">
    <property type="entry name" value="ATPase_P-type_domA"/>
</dbReference>
<dbReference type="NCBIfam" id="TIGR01512">
    <property type="entry name" value="ATPase-IB2_Cd"/>
    <property type="match status" value="1"/>
</dbReference>
<sequence>MKETEKKETEEGCCACCHVHDERHHAHHEHHYDSLSCGCCHDDDDDGDEEDKGKTVRKMVVSALLLVAGIVIAHADIPGAAGAQPFARTIPLAMFLVSYLIIGKDIIRSAISNIRRGNIFGEQFLMTIASVGAVLIGEPAEGVAILLLYTVGEFFQDYAVDKSRASISSLMDIRPETARAIRNGTEQTVSPETIAVGETIEVRPGERIALDGRIISGESFADTSALTGESVPRRIAAGDEVLAGFINTEGVIRIETTKEFSKSAVSRILHLTKEASEVKAKSEKFITRFAKVYTPAVCIAALAVALIPPALLKLAGNDVSFRIWFYRALMFLVVSCPCALAISIPLSFYSGIGAASKNGILVKGSNFIESLAKARTFVFDKTGTLTKGVFKVSKVVCSGGFSPEELVALANSAESKSNHPIARSIAEHTAENLPEKEIPGADDITEIAGLGVVAHIGGQKVAVGNARLMEKECARGFKKENADDSCGTVVHVAVGGTYAGAIHISDELKENAAQAISGIRKSGARKIAMLTGDSENAARKIAGALGLDDFHAALLPEQKVAHLESYIAENAGAVAFVGDGVNDSPVLARADIGIAMGAIGSDASIEAADIVIMDDNIARIPTGIRIAKKTVSIVWQNIVFSLAIKTAIMVLSALGITNMWFAVFGDVGVCFLAVLNAMRALK</sequence>
<dbReference type="SFLD" id="SFLDS00003">
    <property type="entry name" value="Haloacid_Dehalogenase"/>
    <property type="match status" value="1"/>
</dbReference>
<keyword evidence="13" id="KW-1185">Reference proteome</keyword>
<evidence type="ECO:0000256" key="2">
    <source>
        <dbReference type="ARBA" id="ARBA00006024"/>
    </source>
</evidence>
<comment type="similarity">
    <text evidence="2 10">Belongs to the cation transport ATPase (P-type) (TC 3.A.3) family. Type IB subfamily.</text>
</comment>
<comment type="subcellular location">
    <subcellularLocation>
        <location evidence="10">Cell membrane</location>
    </subcellularLocation>
    <subcellularLocation>
        <location evidence="1">Membrane</location>
    </subcellularLocation>
</comment>
<dbReference type="Proteomes" id="UP000003571">
    <property type="component" value="Unassembled WGS sequence"/>
</dbReference>
<keyword evidence="4 10" id="KW-0479">Metal-binding</keyword>
<evidence type="ECO:0000256" key="9">
    <source>
        <dbReference type="ARBA" id="ARBA00047308"/>
    </source>
</evidence>
<dbReference type="GO" id="GO:0016463">
    <property type="term" value="F:P-type zinc transporter activity"/>
    <property type="evidence" value="ECO:0007669"/>
    <property type="project" value="UniProtKB-EC"/>
</dbReference>
<dbReference type="InterPro" id="IPR008250">
    <property type="entry name" value="ATPase_P-typ_transduc_dom_A_sf"/>
</dbReference>
<dbReference type="PATRIC" id="fig|907348.3.peg.705"/>
<dbReference type="InterPro" id="IPR023214">
    <property type="entry name" value="HAD_sf"/>
</dbReference>
<dbReference type="PROSITE" id="PS00154">
    <property type="entry name" value="ATPASE_E1_E2"/>
    <property type="match status" value="1"/>
</dbReference>
<keyword evidence="10" id="KW-0547">Nucleotide-binding</keyword>
<dbReference type="GO" id="GO:0016887">
    <property type="term" value="F:ATP hydrolysis activity"/>
    <property type="evidence" value="ECO:0007669"/>
    <property type="project" value="InterPro"/>
</dbReference>
<dbReference type="InterPro" id="IPR027256">
    <property type="entry name" value="P-typ_ATPase_IB"/>
</dbReference>
<organism evidence="12 13">
    <name type="scientific">Treponema saccharophilum DSM 2985</name>
    <dbReference type="NCBI Taxonomy" id="907348"/>
    <lineage>
        <taxon>Bacteria</taxon>
        <taxon>Pseudomonadati</taxon>
        <taxon>Spirochaetota</taxon>
        <taxon>Spirochaetia</taxon>
        <taxon>Spirochaetales</taxon>
        <taxon>Treponemataceae</taxon>
        <taxon>Treponema</taxon>
    </lineage>
</organism>
<dbReference type="InterPro" id="IPR023299">
    <property type="entry name" value="ATPase_P-typ_cyto_dom_N"/>
</dbReference>
<dbReference type="SUPFAM" id="SSF56784">
    <property type="entry name" value="HAD-like"/>
    <property type="match status" value="1"/>
</dbReference>
<dbReference type="Gene3D" id="3.40.1110.10">
    <property type="entry name" value="Calcium-transporting ATPase, cytoplasmic domain N"/>
    <property type="match status" value="1"/>
</dbReference>
<dbReference type="SFLD" id="SFLDF00027">
    <property type="entry name" value="p-type_atpase"/>
    <property type="match status" value="1"/>
</dbReference>
<dbReference type="Pfam" id="PF00702">
    <property type="entry name" value="Hydrolase"/>
    <property type="match status" value="1"/>
</dbReference>
<feature type="domain" description="P-type ATPase A" evidence="11">
    <location>
        <begin position="174"/>
        <end position="272"/>
    </location>
</feature>
<dbReference type="NCBIfam" id="TIGR01525">
    <property type="entry name" value="ATPase-IB_hvy"/>
    <property type="match status" value="1"/>
</dbReference>
<dbReference type="InterPro" id="IPR018303">
    <property type="entry name" value="ATPase_P-typ_P_site"/>
</dbReference>
<protein>
    <recommendedName>
        <fullName evidence="8">P-type Zn(2+) transporter</fullName>
        <ecNumber evidence="8">7.2.2.12</ecNumber>
    </recommendedName>
</protein>
<evidence type="ECO:0000256" key="3">
    <source>
        <dbReference type="ARBA" id="ARBA00022692"/>
    </source>
</evidence>
<evidence type="ECO:0000256" key="5">
    <source>
        <dbReference type="ARBA" id="ARBA00022967"/>
    </source>
</evidence>
<evidence type="ECO:0000256" key="10">
    <source>
        <dbReference type="RuleBase" id="RU362081"/>
    </source>
</evidence>
<dbReference type="EC" id="7.2.2.12" evidence="8"/>
<evidence type="ECO:0000256" key="6">
    <source>
        <dbReference type="ARBA" id="ARBA00022989"/>
    </source>
</evidence>
<keyword evidence="10" id="KW-1003">Cell membrane</keyword>
<dbReference type="SUPFAM" id="SSF81665">
    <property type="entry name" value="Calcium ATPase, transmembrane domain M"/>
    <property type="match status" value="1"/>
</dbReference>
<dbReference type="InterPro" id="IPR001757">
    <property type="entry name" value="P_typ_ATPase"/>
</dbReference>
<dbReference type="SFLD" id="SFLDG00002">
    <property type="entry name" value="C1.7:_P-type_atpase_like"/>
    <property type="match status" value="1"/>
</dbReference>
<keyword evidence="3 10" id="KW-0812">Transmembrane</keyword>
<evidence type="ECO:0000256" key="1">
    <source>
        <dbReference type="ARBA" id="ARBA00004370"/>
    </source>
</evidence>
<evidence type="ECO:0000313" key="12">
    <source>
        <dbReference type="EMBL" id="EIC02576.1"/>
    </source>
</evidence>
<dbReference type="PRINTS" id="PR00119">
    <property type="entry name" value="CATATPASE"/>
</dbReference>
<keyword evidence="7 10" id="KW-0472">Membrane</keyword>
<evidence type="ECO:0000256" key="7">
    <source>
        <dbReference type="ARBA" id="ARBA00023136"/>
    </source>
</evidence>
<dbReference type="STRING" id="907348.TresaDRAFT_2454"/>
<comment type="catalytic activity">
    <reaction evidence="9">
        <text>Zn(2+)(in) + ATP + H2O = Zn(2+)(out) + ADP + phosphate + H(+)</text>
        <dbReference type="Rhea" id="RHEA:20621"/>
        <dbReference type="ChEBI" id="CHEBI:15377"/>
        <dbReference type="ChEBI" id="CHEBI:15378"/>
        <dbReference type="ChEBI" id="CHEBI:29105"/>
        <dbReference type="ChEBI" id="CHEBI:30616"/>
        <dbReference type="ChEBI" id="CHEBI:43474"/>
        <dbReference type="ChEBI" id="CHEBI:456216"/>
        <dbReference type="EC" id="7.2.2.12"/>
    </reaction>
</comment>
<dbReference type="PANTHER" id="PTHR48085:SF5">
    <property type="entry name" value="CADMIUM_ZINC-TRANSPORTING ATPASE HMA4-RELATED"/>
    <property type="match status" value="1"/>
</dbReference>
<feature type="transmembrane region" description="Helical" evidence="10">
    <location>
        <begin position="59"/>
        <end position="77"/>
    </location>
</feature>
<dbReference type="RefSeq" id="WP_002702916.1">
    <property type="nucleotide sequence ID" value="NZ_AGRW01000037.1"/>
</dbReference>
<name>H7EIP8_9SPIR</name>
<comment type="caution">
    <text evidence="12">The sequence shown here is derived from an EMBL/GenBank/DDBJ whole genome shotgun (WGS) entry which is preliminary data.</text>
</comment>
<dbReference type="OrthoDB" id="9760364at2"/>
<feature type="transmembrane region" description="Helical" evidence="10">
    <location>
        <begin position="324"/>
        <end position="349"/>
    </location>
</feature>
<reference evidence="12 13" key="1">
    <citation type="submission" date="2011-09" db="EMBL/GenBank/DDBJ databases">
        <title>The draft genome of Treponema saccharophilum DSM 2985.</title>
        <authorList>
            <consortium name="US DOE Joint Genome Institute (JGI-PGF)"/>
            <person name="Lucas S."/>
            <person name="Copeland A."/>
            <person name="Lapidus A."/>
            <person name="Glavina del Rio T."/>
            <person name="Dalin E."/>
            <person name="Tice H."/>
            <person name="Bruce D."/>
            <person name="Goodwin L."/>
            <person name="Pitluck S."/>
            <person name="Peters L."/>
            <person name="Kyrpides N."/>
            <person name="Mavromatis K."/>
            <person name="Ivanova N."/>
            <person name="Markowitz V."/>
            <person name="Cheng J.-F."/>
            <person name="Hugenholtz P."/>
            <person name="Woyke T."/>
            <person name="Wu D."/>
            <person name="Gronow S."/>
            <person name="Wellnitz S."/>
            <person name="Brambilla E."/>
            <person name="Klenk H.-P."/>
            <person name="Eisen J.A."/>
        </authorList>
    </citation>
    <scope>NUCLEOTIDE SEQUENCE [LARGE SCALE GENOMIC DNA]</scope>
    <source>
        <strain evidence="12 13">DSM 2985</strain>
    </source>
</reference>
<proteinExistence type="inferred from homology"/>
<dbReference type="SUPFAM" id="SSF81653">
    <property type="entry name" value="Calcium ATPase, transduction domain A"/>
    <property type="match status" value="1"/>
</dbReference>
<feature type="transmembrane region" description="Helical" evidence="10">
    <location>
        <begin position="634"/>
        <end position="654"/>
    </location>
</feature>
<evidence type="ECO:0000256" key="8">
    <source>
        <dbReference type="ARBA" id="ARBA00039097"/>
    </source>
</evidence>
<dbReference type="Gene3D" id="3.40.50.1000">
    <property type="entry name" value="HAD superfamily/HAD-like"/>
    <property type="match status" value="1"/>
</dbReference>
<dbReference type="PANTHER" id="PTHR48085">
    <property type="entry name" value="CADMIUM/ZINC-TRANSPORTING ATPASE HMA2-RELATED"/>
    <property type="match status" value="1"/>
</dbReference>
<feature type="transmembrane region" description="Helical" evidence="10">
    <location>
        <begin position="660"/>
        <end position="678"/>
    </location>
</feature>